<reference evidence="3" key="3">
    <citation type="submission" date="2025-04" db="UniProtKB">
        <authorList>
            <consortium name="RefSeq"/>
        </authorList>
    </citation>
    <scope>IDENTIFICATION</scope>
    <source>
        <strain evidence="3">CBS 304.34</strain>
    </source>
</reference>
<dbReference type="RefSeq" id="XP_033580831.1">
    <property type="nucleotide sequence ID" value="XM_033713479.1"/>
</dbReference>
<organism evidence="1">
    <name type="scientific">Mytilinidion resinicola</name>
    <dbReference type="NCBI Taxonomy" id="574789"/>
    <lineage>
        <taxon>Eukaryota</taxon>
        <taxon>Fungi</taxon>
        <taxon>Dikarya</taxon>
        <taxon>Ascomycota</taxon>
        <taxon>Pezizomycotina</taxon>
        <taxon>Dothideomycetes</taxon>
        <taxon>Pleosporomycetidae</taxon>
        <taxon>Mytilinidiales</taxon>
        <taxon>Mytilinidiaceae</taxon>
        <taxon>Mytilinidion</taxon>
    </lineage>
</organism>
<sequence length="179" mass="21040">MQQTTSGWDHHDVMFRCDHEHPDSENDHPWTEKCGASIVKNTHGHRTMREATFFIESHHPLALIPKDLMEVTPDKATVDAYKEKISEALKAIDMPACPHLRVSSRWILDRVPEVRPSIYPEYPENPEHIDCKASNPRIDPPCWMQLNIHKMRRGQPPYIKLETRRYWTPEQLAEVNMER</sequence>
<gene>
    <name evidence="1 3" type="ORF">BDZ99DRAFT_226664</name>
</gene>
<reference evidence="1 3" key="1">
    <citation type="journal article" date="2020" name="Stud. Mycol.">
        <title>101 Dothideomycetes genomes: a test case for predicting lifestyles and emergence of pathogens.</title>
        <authorList>
            <person name="Haridas S."/>
            <person name="Albert R."/>
            <person name="Binder M."/>
            <person name="Bloem J."/>
            <person name="Labutti K."/>
            <person name="Salamov A."/>
            <person name="Andreopoulos B."/>
            <person name="Baker S."/>
            <person name="Barry K."/>
            <person name="Bills G."/>
            <person name="Bluhm B."/>
            <person name="Cannon C."/>
            <person name="Castanera R."/>
            <person name="Culley D."/>
            <person name="Daum C."/>
            <person name="Ezra D."/>
            <person name="Gonzalez J."/>
            <person name="Henrissat B."/>
            <person name="Kuo A."/>
            <person name="Liang C."/>
            <person name="Lipzen A."/>
            <person name="Lutzoni F."/>
            <person name="Magnuson J."/>
            <person name="Mondo S."/>
            <person name="Nolan M."/>
            <person name="Ohm R."/>
            <person name="Pangilinan J."/>
            <person name="Park H.-J."/>
            <person name="Ramirez L."/>
            <person name="Alfaro M."/>
            <person name="Sun H."/>
            <person name="Tritt A."/>
            <person name="Yoshinaga Y."/>
            <person name="Zwiers L.-H."/>
            <person name="Turgeon B."/>
            <person name="Goodwin S."/>
            <person name="Spatafora J."/>
            <person name="Crous P."/>
            <person name="Grigoriev I."/>
        </authorList>
    </citation>
    <scope>NUCLEOTIDE SEQUENCE</scope>
    <source>
        <strain evidence="1 3">CBS 304.34</strain>
    </source>
</reference>
<evidence type="ECO:0000313" key="2">
    <source>
        <dbReference type="Proteomes" id="UP000504636"/>
    </source>
</evidence>
<dbReference type="EMBL" id="MU003695">
    <property type="protein sequence ID" value="KAF2813867.1"/>
    <property type="molecule type" value="Genomic_DNA"/>
</dbReference>
<evidence type="ECO:0000313" key="3">
    <source>
        <dbReference type="RefSeq" id="XP_033580831.1"/>
    </source>
</evidence>
<evidence type="ECO:0000313" key="1">
    <source>
        <dbReference type="EMBL" id="KAF2813867.1"/>
    </source>
</evidence>
<dbReference type="Proteomes" id="UP000504636">
    <property type="component" value="Unplaced"/>
</dbReference>
<dbReference type="GeneID" id="54454372"/>
<protein>
    <submittedName>
        <fullName evidence="1 3">Uncharacterized protein</fullName>
    </submittedName>
</protein>
<name>A0A6A6Z0W8_9PEZI</name>
<accession>A0A6A6Z0W8</accession>
<proteinExistence type="predicted"/>
<reference evidence="3" key="2">
    <citation type="submission" date="2020-04" db="EMBL/GenBank/DDBJ databases">
        <authorList>
            <consortium name="NCBI Genome Project"/>
        </authorList>
    </citation>
    <scope>NUCLEOTIDE SEQUENCE</scope>
    <source>
        <strain evidence="3">CBS 304.34</strain>
    </source>
</reference>
<keyword evidence="2" id="KW-1185">Reference proteome</keyword>
<dbReference type="AlphaFoldDB" id="A0A6A6Z0W8"/>